<evidence type="ECO:0000313" key="14">
    <source>
        <dbReference type="Proteomes" id="UP001430755"/>
    </source>
</evidence>
<dbReference type="SUPFAM" id="SSF55347">
    <property type="entry name" value="Glyceraldehyde-3-phosphate dehydrogenase-like, C-terminal domain"/>
    <property type="match status" value="1"/>
</dbReference>
<keyword evidence="9" id="KW-0460">Magnesium</keyword>
<accession>A0ABS9WJW5</accession>
<keyword evidence="14" id="KW-1185">Reference proteome</keyword>
<organism evidence="13 14">
    <name type="scientific">Adlercreutzia faecimuris</name>
    <dbReference type="NCBI Taxonomy" id="2897341"/>
    <lineage>
        <taxon>Bacteria</taxon>
        <taxon>Bacillati</taxon>
        <taxon>Actinomycetota</taxon>
        <taxon>Coriobacteriia</taxon>
        <taxon>Eggerthellales</taxon>
        <taxon>Eggerthellaceae</taxon>
        <taxon>Adlercreutzia</taxon>
    </lineage>
</organism>
<evidence type="ECO:0000259" key="10">
    <source>
        <dbReference type="Pfam" id="PF02670"/>
    </source>
</evidence>
<protein>
    <recommendedName>
        <fullName evidence="9">1-deoxy-D-xylulose 5-phosphate reductoisomerase</fullName>
        <shortName evidence="9">DXP reductoisomerase</shortName>
        <ecNumber evidence="9">1.1.1.267</ecNumber>
    </recommendedName>
    <alternativeName>
        <fullName evidence="9">1-deoxyxylulose-5-phosphate reductoisomerase</fullName>
    </alternativeName>
    <alternativeName>
        <fullName evidence="9">2-C-methyl-D-erythritol 4-phosphate synthase</fullName>
    </alternativeName>
</protein>
<feature type="binding site" evidence="9">
    <location>
        <position position="254"/>
    </location>
    <ligand>
        <name>NADPH</name>
        <dbReference type="ChEBI" id="CHEBI:57783"/>
    </ligand>
</feature>
<comment type="cofactor">
    <cofactor evidence="9">
        <name>Mg(2+)</name>
        <dbReference type="ChEBI" id="CHEBI:18420"/>
    </cofactor>
    <cofactor evidence="9">
        <name>Mn(2+)</name>
        <dbReference type="ChEBI" id="CHEBI:29035"/>
    </cofactor>
</comment>
<feature type="binding site" evidence="9">
    <location>
        <position position="270"/>
    </location>
    <ligand>
        <name>Mn(2+)</name>
        <dbReference type="ChEBI" id="CHEBI:29035"/>
    </ligand>
</feature>
<sequence>MSSCDEGVQTSVRGARDASGAGVSAAARGARRRVVVLGSTGSIGTQTLDVIAQHADRLEAVGLAVFGSVDALGRQAREFGVRHLAVGDERLAGDARCDDLAAWCAAAPEGTFGTGGAAVVDLVRLPEVDVVVNALVGEAGMRASYEALAAGKVLALANKESLVVAGDLIMPLAAELDARRRAEGLAPAFGPAGALMPIDSEHGAIYQCLLGEDPREVTRLWVTASGGPFRGRTRDELSAITPAQALAHPTWNMGAKISIDSSTLMNKGLEVIEAHHLFAMPYDQIEVVVQPQSAIHSMVEFADGSVKAHLGTTDMRIPIQFALSYPERWGAPVRPMDFRTLGTLEFAAPDVDTFRCLALARHAGAVGGTLPCAMNAANEVAVAAFLAEECPYLGIAACVEAVMDAHEREGVQRVEGLDQLEAVDAWSREAARAWVRAHGA</sequence>
<dbReference type="RefSeq" id="WP_242166383.1">
    <property type="nucleotide sequence ID" value="NZ_JAJMLW010000004.1"/>
</dbReference>
<feature type="binding site" evidence="9">
    <location>
        <position position="159"/>
    </location>
    <ligand>
        <name>1-deoxy-D-xylulose 5-phosphate</name>
        <dbReference type="ChEBI" id="CHEBI:57792"/>
    </ligand>
</feature>
<feature type="binding site" evidence="9">
    <location>
        <position position="201"/>
    </location>
    <ligand>
        <name>Mn(2+)</name>
        <dbReference type="ChEBI" id="CHEBI:29035"/>
    </ligand>
</feature>
<evidence type="ECO:0000259" key="12">
    <source>
        <dbReference type="Pfam" id="PF13288"/>
    </source>
</evidence>
<dbReference type="Gene3D" id="1.10.1740.10">
    <property type="match status" value="1"/>
</dbReference>
<feature type="binding site" evidence="9">
    <location>
        <position position="42"/>
    </location>
    <ligand>
        <name>NADPH</name>
        <dbReference type="ChEBI" id="CHEBI:57783"/>
    </ligand>
</feature>
<dbReference type="EC" id="1.1.1.267" evidence="9"/>
<feature type="domain" description="DXP reductoisomerase C-terminal" evidence="12">
    <location>
        <begin position="310"/>
        <end position="429"/>
    </location>
</feature>
<reference evidence="13" key="1">
    <citation type="submission" date="2021-11" db="EMBL/GenBank/DDBJ databases">
        <title>A Novel Adlercreutzia Species, isolated from a Allomyrina dichotoma larva feces.</title>
        <authorList>
            <person name="Suh M.K."/>
        </authorList>
    </citation>
    <scope>NUCLEOTIDE SEQUENCE</scope>
    <source>
        <strain evidence="13">JBNU-10</strain>
    </source>
</reference>
<evidence type="ECO:0000259" key="11">
    <source>
        <dbReference type="Pfam" id="PF08436"/>
    </source>
</evidence>
<feature type="binding site" evidence="9">
    <location>
        <position position="160"/>
    </location>
    <ligand>
        <name>NADPH</name>
        <dbReference type="ChEBI" id="CHEBI:57783"/>
    </ligand>
</feature>
<dbReference type="SUPFAM" id="SSF51735">
    <property type="entry name" value="NAD(P)-binding Rossmann-fold domains"/>
    <property type="match status" value="1"/>
</dbReference>
<dbReference type="InterPro" id="IPR013644">
    <property type="entry name" value="DXP_reductoisomerase_C"/>
</dbReference>
<feature type="binding site" evidence="9">
    <location>
        <position position="248"/>
    </location>
    <ligand>
        <name>1-deoxy-D-xylulose 5-phosphate</name>
        <dbReference type="ChEBI" id="CHEBI:57792"/>
    </ligand>
</feature>
<evidence type="ECO:0000256" key="1">
    <source>
        <dbReference type="ARBA" id="ARBA00005094"/>
    </source>
</evidence>
<evidence type="ECO:0000256" key="4">
    <source>
        <dbReference type="ARBA" id="ARBA00022857"/>
    </source>
</evidence>
<dbReference type="Gene3D" id="3.40.50.720">
    <property type="entry name" value="NAD(P)-binding Rossmann-like Domain"/>
    <property type="match status" value="1"/>
</dbReference>
<dbReference type="InterPro" id="IPR026877">
    <property type="entry name" value="DXPR_C"/>
</dbReference>
<evidence type="ECO:0000256" key="5">
    <source>
        <dbReference type="ARBA" id="ARBA00023002"/>
    </source>
</evidence>
<comment type="caution">
    <text evidence="13">The sequence shown here is derived from an EMBL/GenBank/DDBJ whole genome shotgun (WGS) entry which is preliminary data.</text>
</comment>
<dbReference type="Pfam" id="PF02670">
    <property type="entry name" value="DXP_reductoisom"/>
    <property type="match status" value="1"/>
</dbReference>
<dbReference type="InterPro" id="IPR036291">
    <property type="entry name" value="NAD(P)-bd_dom_sf"/>
</dbReference>
<feature type="binding site" evidence="9">
    <location>
        <position position="41"/>
    </location>
    <ligand>
        <name>NADPH</name>
        <dbReference type="ChEBI" id="CHEBI:57783"/>
    </ligand>
</feature>
<dbReference type="PIRSF" id="PIRSF006205">
    <property type="entry name" value="Dxp_reductismrs"/>
    <property type="match status" value="1"/>
</dbReference>
<feature type="binding site" evidence="9">
    <location>
        <position position="225"/>
    </location>
    <ligand>
        <name>1-deoxy-D-xylulose 5-phosphate</name>
        <dbReference type="ChEBI" id="CHEBI:57792"/>
    </ligand>
</feature>
<comment type="pathway">
    <text evidence="1 9">Isoprenoid biosynthesis; isopentenyl diphosphate biosynthesis via DXP pathway; isopentenyl diphosphate from 1-deoxy-D-xylulose 5-phosphate: step 1/6.</text>
</comment>
<dbReference type="PANTHER" id="PTHR30525">
    <property type="entry name" value="1-DEOXY-D-XYLULOSE 5-PHOSPHATE REDUCTOISOMERASE"/>
    <property type="match status" value="1"/>
</dbReference>
<feature type="binding site" evidence="9">
    <location>
        <position position="266"/>
    </location>
    <ligand>
        <name>1-deoxy-D-xylulose 5-phosphate</name>
        <dbReference type="ChEBI" id="CHEBI:57792"/>
    </ligand>
</feature>
<evidence type="ECO:0000256" key="9">
    <source>
        <dbReference type="HAMAP-Rule" id="MF_00183"/>
    </source>
</evidence>
<dbReference type="EMBL" id="JAJMLW010000004">
    <property type="protein sequence ID" value="MCI2242837.1"/>
    <property type="molecule type" value="Genomic_DNA"/>
</dbReference>
<evidence type="ECO:0000256" key="2">
    <source>
        <dbReference type="ARBA" id="ARBA00006825"/>
    </source>
</evidence>
<comment type="function">
    <text evidence="9">Catalyzes the NADPH-dependent rearrangement and reduction of 1-deoxy-D-xylulose-5-phosphate (DXP) to 2-C-methyl-D-erythritol 4-phosphate (MEP).</text>
</comment>
<feature type="domain" description="1-deoxy-D-xylulose 5-phosphate reductoisomerase C-terminal" evidence="11">
    <location>
        <begin position="195"/>
        <end position="278"/>
    </location>
</feature>
<dbReference type="InterPro" id="IPR013512">
    <property type="entry name" value="DXP_reductoisomerase_N"/>
</dbReference>
<evidence type="ECO:0000256" key="8">
    <source>
        <dbReference type="ARBA" id="ARBA00048543"/>
    </source>
</evidence>
<keyword evidence="5 9" id="KW-0560">Oxidoreductase</keyword>
<evidence type="ECO:0000256" key="6">
    <source>
        <dbReference type="ARBA" id="ARBA00023211"/>
    </source>
</evidence>
<feature type="binding site" evidence="9">
    <location>
        <position position="158"/>
    </location>
    <ligand>
        <name>NADPH</name>
        <dbReference type="ChEBI" id="CHEBI:57783"/>
    </ligand>
</feature>
<dbReference type="HAMAP" id="MF_00183">
    <property type="entry name" value="DXP_reductoisom"/>
    <property type="match status" value="1"/>
</dbReference>
<dbReference type="Proteomes" id="UP001430755">
    <property type="component" value="Unassembled WGS sequence"/>
</dbReference>
<dbReference type="Pfam" id="PF08436">
    <property type="entry name" value="DXP_redisom_C"/>
    <property type="match status" value="1"/>
</dbReference>
<dbReference type="SUPFAM" id="SSF69055">
    <property type="entry name" value="1-deoxy-D-xylulose-5-phosphate reductoisomerase, C-terminal domain"/>
    <property type="match status" value="1"/>
</dbReference>
<comment type="catalytic activity">
    <reaction evidence="8">
        <text>2-C-methyl-D-erythritol 4-phosphate + NADP(+) = 1-deoxy-D-xylulose 5-phosphate + NADPH + H(+)</text>
        <dbReference type="Rhea" id="RHEA:13717"/>
        <dbReference type="ChEBI" id="CHEBI:15378"/>
        <dbReference type="ChEBI" id="CHEBI:57783"/>
        <dbReference type="ChEBI" id="CHEBI:57792"/>
        <dbReference type="ChEBI" id="CHEBI:58262"/>
        <dbReference type="ChEBI" id="CHEBI:58349"/>
        <dbReference type="EC" id="1.1.1.267"/>
    </reaction>
    <physiologicalReaction direction="right-to-left" evidence="8">
        <dbReference type="Rhea" id="RHEA:13719"/>
    </physiologicalReaction>
</comment>
<dbReference type="PANTHER" id="PTHR30525:SF0">
    <property type="entry name" value="1-DEOXY-D-XYLULOSE 5-PHOSPHATE REDUCTOISOMERASE, CHLOROPLASTIC"/>
    <property type="match status" value="1"/>
</dbReference>
<feature type="binding site" evidence="9">
    <location>
        <position position="201"/>
    </location>
    <ligand>
        <name>1-deoxy-D-xylulose 5-phosphate</name>
        <dbReference type="ChEBI" id="CHEBI:57792"/>
    </ligand>
</feature>
<feature type="binding site" evidence="9">
    <location>
        <position position="261"/>
    </location>
    <ligand>
        <name>1-deoxy-D-xylulose 5-phosphate</name>
        <dbReference type="ChEBI" id="CHEBI:57792"/>
    </ligand>
</feature>
<feature type="domain" description="1-deoxy-D-xylulose 5-phosphate reductoisomerase N-terminal" evidence="10">
    <location>
        <begin position="34"/>
        <end position="166"/>
    </location>
</feature>
<gene>
    <name evidence="9 13" type="primary">dxr</name>
    <name evidence="13" type="ORF">LPT13_10820</name>
</gene>
<feature type="binding site" evidence="9">
    <location>
        <position position="200"/>
    </location>
    <ligand>
        <name>1-deoxy-D-xylulose 5-phosphate</name>
        <dbReference type="ChEBI" id="CHEBI:57792"/>
    </ligand>
</feature>
<evidence type="ECO:0000313" key="13">
    <source>
        <dbReference type="EMBL" id="MCI2242837.1"/>
    </source>
</evidence>
<keyword evidence="7 9" id="KW-0414">Isoprene biosynthesis</keyword>
<dbReference type="InterPro" id="IPR003821">
    <property type="entry name" value="DXP_reductoisomerase"/>
</dbReference>
<dbReference type="NCBIfam" id="TIGR00243">
    <property type="entry name" value="Dxr"/>
    <property type="match status" value="1"/>
</dbReference>
<proteinExistence type="inferred from homology"/>
<evidence type="ECO:0000256" key="3">
    <source>
        <dbReference type="ARBA" id="ARBA00022723"/>
    </source>
</evidence>
<feature type="binding site" evidence="9">
    <location>
        <position position="43"/>
    </location>
    <ligand>
        <name>NADPH</name>
        <dbReference type="ChEBI" id="CHEBI:57783"/>
    </ligand>
</feature>
<comment type="caution">
    <text evidence="9">Lacks conserved residue(s) required for the propagation of feature annotation.</text>
</comment>
<comment type="similarity">
    <text evidence="2 9">Belongs to the DXR family.</text>
</comment>
<evidence type="ECO:0000256" key="7">
    <source>
        <dbReference type="ARBA" id="ARBA00023229"/>
    </source>
</evidence>
<dbReference type="InterPro" id="IPR036169">
    <property type="entry name" value="DXPR_C_sf"/>
</dbReference>
<feature type="binding site" evidence="9">
    <location>
        <position position="270"/>
    </location>
    <ligand>
        <name>1-deoxy-D-xylulose 5-phosphate</name>
        <dbReference type="ChEBI" id="CHEBI:57792"/>
    </ligand>
</feature>
<keyword evidence="4 9" id="KW-0521">NADP</keyword>
<keyword evidence="3 9" id="KW-0479">Metal-binding</keyword>
<dbReference type="GO" id="GO:0030604">
    <property type="term" value="F:1-deoxy-D-xylulose-5-phosphate reductoisomerase activity"/>
    <property type="evidence" value="ECO:0007669"/>
    <property type="project" value="UniProtKB-EC"/>
</dbReference>
<feature type="binding site" evidence="9">
    <location>
        <position position="40"/>
    </location>
    <ligand>
        <name>NADPH</name>
        <dbReference type="ChEBI" id="CHEBI:57783"/>
    </ligand>
</feature>
<name>A0ABS9WJW5_9ACTN</name>
<keyword evidence="6 9" id="KW-0464">Manganese</keyword>
<feature type="binding site" evidence="9">
    <location>
        <position position="267"/>
    </location>
    <ligand>
        <name>1-deoxy-D-xylulose 5-phosphate</name>
        <dbReference type="ChEBI" id="CHEBI:57792"/>
    </ligand>
</feature>
<feature type="binding site" evidence="9">
    <location>
        <position position="199"/>
    </location>
    <ligand>
        <name>Mn(2+)</name>
        <dbReference type="ChEBI" id="CHEBI:29035"/>
    </ligand>
</feature>
<dbReference type="Pfam" id="PF13288">
    <property type="entry name" value="DXPR_C"/>
    <property type="match status" value="1"/>
</dbReference>